<sequence length="155" mass="17578">MDYRVTLTSLSPREAVADALHRCIIGIDDNNPTMFESACVKNESISILVGDNTIQGWTAVNEYMSKKIMPLRTTHFISNIRVDLKDHADTASMTAHAIAYHTRPEDAFKPENISYTTAGLYFMDLIRDGDDGLWKIQKWKLKLQWTEGDRVIITG</sequence>
<protein>
    <submittedName>
        <fullName evidence="1">Uncharacterized protein</fullName>
    </submittedName>
</protein>
<proteinExistence type="predicted"/>
<name>A0ACC3A389_9EURO</name>
<comment type="caution">
    <text evidence="1">The sequence shown here is derived from an EMBL/GenBank/DDBJ whole genome shotgun (WGS) entry which is preliminary data.</text>
</comment>
<reference evidence="1" key="1">
    <citation type="submission" date="2022-10" db="EMBL/GenBank/DDBJ databases">
        <title>Culturing micro-colonial fungi from biological soil crusts in the Mojave desert and describing Neophaeococcomyces mojavensis, and introducing the new genera and species Taxawa tesnikishii.</title>
        <authorList>
            <person name="Kurbessoian T."/>
            <person name="Stajich J.E."/>
        </authorList>
    </citation>
    <scope>NUCLEOTIDE SEQUENCE</scope>
    <source>
        <strain evidence="1">JES_112</strain>
    </source>
</reference>
<evidence type="ECO:0000313" key="2">
    <source>
        <dbReference type="Proteomes" id="UP001172386"/>
    </source>
</evidence>
<accession>A0ACC3A389</accession>
<dbReference type="EMBL" id="JAPDRQ010000115">
    <property type="protein sequence ID" value="KAJ9654658.1"/>
    <property type="molecule type" value="Genomic_DNA"/>
</dbReference>
<gene>
    <name evidence="1" type="ORF">H2198_006325</name>
</gene>
<dbReference type="Proteomes" id="UP001172386">
    <property type="component" value="Unassembled WGS sequence"/>
</dbReference>
<organism evidence="1 2">
    <name type="scientific">Neophaeococcomyces mojaviensis</name>
    <dbReference type="NCBI Taxonomy" id="3383035"/>
    <lineage>
        <taxon>Eukaryota</taxon>
        <taxon>Fungi</taxon>
        <taxon>Dikarya</taxon>
        <taxon>Ascomycota</taxon>
        <taxon>Pezizomycotina</taxon>
        <taxon>Eurotiomycetes</taxon>
        <taxon>Chaetothyriomycetidae</taxon>
        <taxon>Chaetothyriales</taxon>
        <taxon>Chaetothyriales incertae sedis</taxon>
        <taxon>Neophaeococcomyces</taxon>
    </lineage>
</organism>
<evidence type="ECO:0000313" key="1">
    <source>
        <dbReference type="EMBL" id="KAJ9654658.1"/>
    </source>
</evidence>
<keyword evidence="2" id="KW-1185">Reference proteome</keyword>